<reference evidence="13 14" key="1">
    <citation type="submission" date="2016-10" db="EMBL/GenBank/DDBJ databases">
        <authorList>
            <person name="de Groot N.N."/>
        </authorList>
    </citation>
    <scope>NUCLEOTIDE SEQUENCE [LARGE SCALE GENOMIC DNA]</scope>
    <source>
        <strain evidence="13 14">DSM 25294</strain>
    </source>
</reference>
<evidence type="ECO:0000256" key="10">
    <source>
        <dbReference type="HAMAP-Rule" id="MF_00061"/>
    </source>
</evidence>
<feature type="domain" description="GHMP kinase N-terminal" evidence="11">
    <location>
        <begin position="68"/>
        <end position="135"/>
    </location>
</feature>
<evidence type="ECO:0000259" key="11">
    <source>
        <dbReference type="Pfam" id="PF00288"/>
    </source>
</evidence>
<dbReference type="PANTHER" id="PTHR43527:SF2">
    <property type="entry name" value="4-DIPHOSPHOCYTIDYL-2-C-METHYL-D-ERYTHRITOL KINASE, CHLOROPLASTIC"/>
    <property type="match status" value="1"/>
</dbReference>
<dbReference type="GO" id="GO:0050515">
    <property type="term" value="F:4-(cytidine 5'-diphospho)-2-C-methyl-D-erythritol kinase activity"/>
    <property type="evidence" value="ECO:0007669"/>
    <property type="project" value="UniProtKB-UniRule"/>
</dbReference>
<comment type="catalytic activity">
    <reaction evidence="10">
        <text>4-CDP-2-C-methyl-D-erythritol + ATP = 4-CDP-2-C-methyl-D-erythritol 2-phosphate + ADP + H(+)</text>
        <dbReference type="Rhea" id="RHEA:18437"/>
        <dbReference type="ChEBI" id="CHEBI:15378"/>
        <dbReference type="ChEBI" id="CHEBI:30616"/>
        <dbReference type="ChEBI" id="CHEBI:57823"/>
        <dbReference type="ChEBI" id="CHEBI:57919"/>
        <dbReference type="ChEBI" id="CHEBI:456216"/>
        <dbReference type="EC" id="2.7.1.148"/>
    </reaction>
</comment>
<dbReference type="InterPro" id="IPR006204">
    <property type="entry name" value="GHMP_kinase_N_dom"/>
</dbReference>
<dbReference type="InterPro" id="IPR036554">
    <property type="entry name" value="GHMP_kinase_C_sf"/>
</dbReference>
<dbReference type="InterPro" id="IPR020568">
    <property type="entry name" value="Ribosomal_Su5_D2-typ_SF"/>
</dbReference>
<evidence type="ECO:0000256" key="5">
    <source>
        <dbReference type="ARBA" id="ARBA00022741"/>
    </source>
</evidence>
<dbReference type="InterPro" id="IPR004424">
    <property type="entry name" value="IspE"/>
</dbReference>
<dbReference type="NCBIfam" id="TIGR00154">
    <property type="entry name" value="ispE"/>
    <property type="match status" value="1"/>
</dbReference>
<dbReference type="GO" id="GO:0005524">
    <property type="term" value="F:ATP binding"/>
    <property type="evidence" value="ECO:0007669"/>
    <property type="project" value="UniProtKB-UniRule"/>
</dbReference>
<feature type="active site" evidence="10">
    <location>
        <position position="11"/>
    </location>
</feature>
<comment type="function">
    <text evidence="10">Catalyzes the phosphorylation of the position 2 hydroxy group of 4-diphosphocytidyl-2C-methyl-D-erythritol.</text>
</comment>
<name>A0A1G8P3P5_9RHOB</name>
<evidence type="ECO:0000256" key="4">
    <source>
        <dbReference type="ARBA" id="ARBA00022679"/>
    </source>
</evidence>
<dbReference type="HAMAP" id="MF_00061">
    <property type="entry name" value="IspE"/>
    <property type="match status" value="1"/>
</dbReference>
<dbReference type="EMBL" id="FNEK01000008">
    <property type="protein sequence ID" value="SDI87113.1"/>
    <property type="molecule type" value="Genomic_DNA"/>
</dbReference>
<keyword evidence="7 10" id="KW-0067">ATP-binding</keyword>
<dbReference type="GO" id="GO:0016114">
    <property type="term" value="P:terpenoid biosynthetic process"/>
    <property type="evidence" value="ECO:0007669"/>
    <property type="project" value="UniProtKB-UniRule"/>
</dbReference>
<dbReference type="PANTHER" id="PTHR43527">
    <property type="entry name" value="4-DIPHOSPHOCYTIDYL-2-C-METHYL-D-ERYTHRITOL KINASE, CHLOROPLASTIC"/>
    <property type="match status" value="1"/>
</dbReference>
<dbReference type="InterPro" id="IPR013750">
    <property type="entry name" value="GHMP_kinase_C_dom"/>
</dbReference>
<organism evidence="13 14">
    <name type="scientific">Aliiruegeria lutimaris</name>
    <dbReference type="NCBI Taxonomy" id="571298"/>
    <lineage>
        <taxon>Bacteria</taxon>
        <taxon>Pseudomonadati</taxon>
        <taxon>Pseudomonadota</taxon>
        <taxon>Alphaproteobacteria</taxon>
        <taxon>Rhodobacterales</taxon>
        <taxon>Roseobacteraceae</taxon>
        <taxon>Aliiruegeria</taxon>
    </lineage>
</organism>
<gene>
    <name evidence="10" type="primary">ispE</name>
    <name evidence="13" type="ORF">SAMN04488026_100861</name>
</gene>
<evidence type="ECO:0000256" key="6">
    <source>
        <dbReference type="ARBA" id="ARBA00022777"/>
    </source>
</evidence>
<keyword evidence="4 10" id="KW-0808">Transferase</keyword>
<evidence type="ECO:0000313" key="13">
    <source>
        <dbReference type="EMBL" id="SDI87113.1"/>
    </source>
</evidence>
<dbReference type="InterPro" id="IPR014721">
    <property type="entry name" value="Ribsml_uS5_D2-typ_fold_subgr"/>
</dbReference>
<dbReference type="Pfam" id="PF08544">
    <property type="entry name" value="GHMP_kinases_C"/>
    <property type="match status" value="1"/>
</dbReference>
<keyword evidence="8 10" id="KW-0414">Isoprene biosynthesis</keyword>
<dbReference type="Proteomes" id="UP000199382">
    <property type="component" value="Unassembled WGS sequence"/>
</dbReference>
<evidence type="ECO:0000256" key="7">
    <source>
        <dbReference type="ARBA" id="ARBA00022840"/>
    </source>
</evidence>
<evidence type="ECO:0000256" key="9">
    <source>
        <dbReference type="ARBA" id="ARBA00032554"/>
    </source>
</evidence>
<feature type="binding site" evidence="10">
    <location>
        <begin position="91"/>
        <end position="101"/>
    </location>
    <ligand>
        <name>ATP</name>
        <dbReference type="ChEBI" id="CHEBI:30616"/>
    </ligand>
</feature>
<dbReference type="OrthoDB" id="9809438at2"/>
<evidence type="ECO:0000256" key="8">
    <source>
        <dbReference type="ARBA" id="ARBA00023229"/>
    </source>
</evidence>
<dbReference type="SUPFAM" id="SSF54211">
    <property type="entry name" value="Ribosomal protein S5 domain 2-like"/>
    <property type="match status" value="1"/>
</dbReference>
<dbReference type="Pfam" id="PF00288">
    <property type="entry name" value="GHMP_kinases_N"/>
    <property type="match status" value="1"/>
</dbReference>
<dbReference type="UniPathway" id="UPA00056">
    <property type="reaction ID" value="UER00094"/>
</dbReference>
<evidence type="ECO:0000256" key="2">
    <source>
        <dbReference type="ARBA" id="ARBA00012052"/>
    </source>
</evidence>
<sequence length="278" mass="29453">MAPIEEFAPAKVNLTLHVTGRREDGYHLLDSMVVFADTGDRILVEDSEACAFAVTGPRAAGIPTDASNLVLKAAALMGAPRATITLDKHLPAASGIGGGSADAAACLRALARLLRRPLPDFEAVARLGADIPACLEGRSVRMRGIGERLEPIDSLPPLPAVLVNPGVEVSTPEVFRRLSRRDNPEMSEIPCNMDTPERIAGWLKTQRNDLEGPAREIAPEIGEVLDLLGARPDCLLARMSGSGATCFGLYPSAAAAKRAAAEISGLRPGWWVRPTLLA</sequence>
<keyword evidence="14" id="KW-1185">Reference proteome</keyword>
<feature type="domain" description="GHMP kinase C-terminal" evidence="12">
    <location>
        <begin position="206"/>
        <end position="263"/>
    </location>
</feature>
<comment type="similarity">
    <text evidence="1 10">Belongs to the GHMP kinase family. IspE subfamily.</text>
</comment>
<dbReference type="NCBIfam" id="NF011202">
    <property type="entry name" value="PRK14608.1"/>
    <property type="match status" value="1"/>
</dbReference>
<dbReference type="EC" id="2.7.1.148" evidence="2 10"/>
<keyword evidence="6 10" id="KW-0418">Kinase</keyword>
<dbReference type="RefSeq" id="WP_093151376.1">
    <property type="nucleotide sequence ID" value="NZ_FNEK01000008.1"/>
</dbReference>
<comment type="pathway">
    <text evidence="10">Isoprenoid biosynthesis; isopentenyl diphosphate biosynthesis via DXP pathway; isopentenyl diphosphate from 1-deoxy-D-xylulose 5-phosphate: step 3/6.</text>
</comment>
<dbReference type="GO" id="GO:0019288">
    <property type="term" value="P:isopentenyl diphosphate biosynthetic process, methylerythritol 4-phosphate pathway"/>
    <property type="evidence" value="ECO:0007669"/>
    <property type="project" value="UniProtKB-UniRule"/>
</dbReference>
<dbReference type="Gene3D" id="3.30.230.10">
    <property type="match status" value="1"/>
</dbReference>
<evidence type="ECO:0000313" key="14">
    <source>
        <dbReference type="Proteomes" id="UP000199382"/>
    </source>
</evidence>
<evidence type="ECO:0000256" key="3">
    <source>
        <dbReference type="ARBA" id="ARBA00017473"/>
    </source>
</evidence>
<keyword evidence="5 10" id="KW-0547">Nucleotide-binding</keyword>
<proteinExistence type="inferred from homology"/>
<accession>A0A1G8P3P5</accession>
<dbReference type="Gene3D" id="3.30.70.890">
    <property type="entry name" value="GHMP kinase, C-terminal domain"/>
    <property type="match status" value="1"/>
</dbReference>
<dbReference type="STRING" id="571298.SAMN04488026_100861"/>
<evidence type="ECO:0000256" key="1">
    <source>
        <dbReference type="ARBA" id="ARBA00009684"/>
    </source>
</evidence>
<feature type="active site" evidence="10">
    <location>
        <position position="130"/>
    </location>
</feature>
<dbReference type="AlphaFoldDB" id="A0A1G8P3P5"/>
<dbReference type="SUPFAM" id="SSF55060">
    <property type="entry name" value="GHMP Kinase, C-terminal domain"/>
    <property type="match status" value="1"/>
</dbReference>
<dbReference type="PIRSF" id="PIRSF010376">
    <property type="entry name" value="IspE"/>
    <property type="match status" value="1"/>
</dbReference>
<protein>
    <recommendedName>
        <fullName evidence="3 10">4-diphosphocytidyl-2-C-methyl-D-erythritol kinase</fullName>
        <shortName evidence="10">CMK</shortName>
        <ecNumber evidence="2 10">2.7.1.148</ecNumber>
    </recommendedName>
    <alternativeName>
        <fullName evidence="9 10">4-(cytidine-5'-diphospho)-2-C-methyl-D-erythritol kinase</fullName>
    </alternativeName>
</protein>
<evidence type="ECO:0000259" key="12">
    <source>
        <dbReference type="Pfam" id="PF08544"/>
    </source>
</evidence>